<evidence type="ECO:0000256" key="1">
    <source>
        <dbReference type="ARBA" id="ARBA00001971"/>
    </source>
</evidence>
<sequence length="102" mass="11392">MSFSFPVSFCSFLSFLFSSKALPMKGKLPPGPIGLPIIRNLHQLVNYSSQKYIFINSLKRQEYGPVMFIRFGVVPVVVLSTKEAAEEVLKTHDLSSLVPDQS</sequence>
<dbReference type="InterPro" id="IPR036396">
    <property type="entry name" value="Cyt_P450_sf"/>
</dbReference>
<proteinExistence type="inferred from homology"/>
<evidence type="ECO:0000256" key="3">
    <source>
        <dbReference type="ARBA" id="ARBA00022617"/>
    </source>
</evidence>
<dbReference type="Gene3D" id="1.10.630.10">
    <property type="entry name" value="Cytochrome P450"/>
    <property type="match status" value="1"/>
</dbReference>
<reference evidence="9" key="1">
    <citation type="submission" date="2020-01" db="EMBL/GenBank/DDBJ databases">
        <authorList>
            <person name="Mishra B."/>
        </authorList>
    </citation>
    <scope>NUCLEOTIDE SEQUENCE [LARGE SCALE GENOMIC DNA]</scope>
</reference>
<dbReference type="OrthoDB" id="1877779at2759"/>
<dbReference type="SUPFAM" id="SSF48264">
    <property type="entry name" value="Cytochrome P450"/>
    <property type="match status" value="1"/>
</dbReference>
<feature type="chain" id="PRO_5025521227" evidence="8">
    <location>
        <begin position="22"/>
        <end position="102"/>
    </location>
</feature>
<accession>A0A6D2L790</accession>
<dbReference type="GO" id="GO:0005506">
    <property type="term" value="F:iron ion binding"/>
    <property type="evidence" value="ECO:0007669"/>
    <property type="project" value="InterPro"/>
</dbReference>
<evidence type="ECO:0000256" key="8">
    <source>
        <dbReference type="SAM" id="SignalP"/>
    </source>
</evidence>
<keyword evidence="4" id="KW-0479">Metal-binding</keyword>
<evidence type="ECO:0000313" key="10">
    <source>
        <dbReference type="Proteomes" id="UP000467841"/>
    </source>
</evidence>
<dbReference type="EMBL" id="CACVBM020001884">
    <property type="protein sequence ID" value="CAA7061630.1"/>
    <property type="molecule type" value="Genomic_DNA"/>
</dbReference>
<comment type="cofactor">
    <cofactor evidence="1">
        <name>heme</name>
        <dbReference type="ChEBI" id="CHEBI:30413"/>
    </cofactor>
</comment>
<evidence type="ECO:0000256" key="5">
    <source>
        <dbReference type="ARBA" id="ARBA00023002"/>
    </source>
</evidence>
<dbReference type="InterPro" id="IPR001128">
    <property type="entry name" value="Cyt_P450"/>
</dbReference>
<evidence type="ECO:0000256" key="6">
    <source>
        <dbReference type="ARBA" id="ARBA00023004"/>
    </source>
</evidence>
<dbReference type="GO" id="GO:0004497">
    <property type="term" value="F:monooxygenase activity"/>
    <property type="evidence" value="ECO:0007669"/>
    <property type="project" value="UniProtKB-KW"/>
</dbReference>
<evidence type="ECO:0000256" key="4">
    <source>
        <dbReference type="ARBA" id="ARBA00022723"/>
    </source>
</evidence>
<keyword evidence="3" id="KW-0349">Heme</keyword>
<comment type="similarity">
    <text evidence="2">Belongs to the cytochrome P450 family.</text>
</comment>
<dbReference type="AlphaFoldDB" id="A0A6D2L790"/>
<keyword evidence="6" id="KW-0408">Iron</keyword>
<dbReference type="Proteomes" id="UP000467841">
    <property type="component" value="Unassembled WGS sequence"/>
</dbReference>
<name>A0A6D2L790_9BRAS</name>
<organism evidence="9 10">
    <name type="scientific">Microthlaspi erraticum</name>
    <dbReference type="NCBI Taxonomy" id="1685480"/>
    <lineage>
        <taxon>Eukaryota</taxon>
        <taxon>Viridiplantae</taxon>
        <taxon>Streptophyta</taxon>
        <taxon>Embryophyta</taxon>
        <taxon>Tracheophyta</taxon>
        <taxon>Spermatophyta</taxon>
        <taxon>Magnoliopsida</taxon>
        <taxon>eudicotyledons</taxon>
        <taxon>Gunneridae</taxon>
        <taxon>Pentapetalae</taxon>
        <taxon>rosids</taxon>
        <taxon>malvids</taxon>
        <taxon>Brassicales</taxon>
        <taxon>Brassicaceae</taxon>
        <taxon>Coluteocarpeae</taxon>
        <taxon>Microthlaspi</taxon>
    </lineage>
</organism>
<keyword evidence="8" id="KW-0732">Signal</keyword>
<keyword evidence="10" id="KW-1185">Reference proteome</keyword>
<evidence type="ECO:0000256" key="2">
    <source>
        <dbReference type="ARBA" id="ARBA00010617"/>
    </source>
</evidence>
<evidence type="ECO:0000256" key="7">
    <source>
        <dbReference type="ARBA" id="ARBA00023033"/>
    </source>
</evidence>
<dbReference type="PANTHER" id="PTHR47955">
    <property type="entry name" value="CYTOCHROME P450 FAMILY 71 PROTEIN"/>
    <property type="match status" value="1"/>
</dbReference>
<gene>
    <name evidence="9" type="ORF">MERR_LOCUS48866</name>
</gene>
<keyword evidence="7" id="KW-0503">Monooxygenase</keyword>
<dbReference type="GO" id="GO:0016705">
    <property type="term" value="F:oxidoreductase activity, acting on paired donors, with incorporation or reduction of molecular oxygen"/>
    <property type="evidence" value="ECO:0007669"/>
    <property type="project" value="InterPro"/>
</dbReference>
<evidence type="ECO:0000313" key="9">
    <source>
        <dbReference type="EMBL" id="CAA7061630.1"/>
    </source>
</evidence>
<comment type="caution">
    <text evidence="9">The sequence shown here is derived from an EMBL/GenBank/DDBJ whole genome shotgun (WGS) entry which is preliminary data.</text>
</comment>
<keyword evidence="5" id="KW-0560">Oxidoreductase</keyword>
<dbReference type="Pfam" id="PF00067">
    <property type="entry name" value="p450"/>
    <property type="match status" value="1"/>
</dbReference>
<feature type="signal peptide" evidence="8">
    <location>
        <begin position="1"/>
        <end position="21"/>
    </location>
</feature>
<dbReference type="GO" id="GO:0020037">
    <property type="term" value="F:heme binding"/>
    <property type="evidence" value="ECO:0007669"/>
    <property type="project" value="InterPro"/>
</dbReference>
<protein>
    <submittedName>
        <fullName evidence="9">Uncharacterized protein</fullName>
    </submittedName>
</protein>
<dbReference type="PANTHER" id="PTHR47955:SF19">
    <property type="entry name" value="CYTOCHROME P450 71A9-LIKE ISOFORM X1"/>
    <property type="match status" value="1"/>
</dbReference>